<evidence type="ECO:0000313" key="2">
    <source>
        <dbReference type="EMBL" id="MFH5207218.1"/>
    </source>
</evidence>
<evidence type="ECO:0008006" key="4">
    <source>
        <dbReference type="Google" id="ProtNLM"/>
    </source>
</evidence>
<reference evidence="2 3" key="1">
    <citation type="submission" date="2024-10" db="EMBL/GenBank/DDBJ databases">
        <authorList>
            <person name="Riesco R."/>
        </authorList>
    </citation>
    <scope>NUCLEOTIDE SEQUENCE [LARGE SCALE GENOMIC DNA]</scope>
    <source>
        <strain evidence="2 3">NCIMB 15449</strain>
    </source>
</reference>
<accession>A0ABW7JHL5</accession>
<dbReference type="EMBL" id="JBIMSO010000011">
    <property type="protein sequence ID" value="MFH5207218.1"/>
    <property type="molecule type" value="Genomic_DNA"/>
</dbReference>
<dbReference type="RefSeq" id="WP_395112646.1">
    <property type="nucleotide sequence ID" value="NZ_JBIMSO010000011.1"/>
</dbReference>
<keyword evidence="1" id="KW-1133">Transmembrane helix</keyword>
<organism evidence="2 3">
    <name type="scientific">Antrihabitans spumae</name>
    <dbReference type="NCBI Taxonomy" id="3373370"/>
    <lineage>
        <taxon>Bacteria</taxon>
        <taxon>Bacillati</taxon>
        <taxon>Actinomycetota</taxon>
        <taxon>Actinomycetes</taxon>
        <taxon>Mycobacteriales</taxon>
        <taxon>Nocardiaceae</taxon>
        <taxon>Antrihabitans</taxon>
    </lineage>
</organism>
<sequence>MAEEKNMRTNLATLQERLERTVFGEAVISAMVVTAILVAVVWAMPESTIRRAVLPPLAPIAIGVGLDQNWRVFAPDPPRRLDTIEVHVFMPDGSDRVWTLPHGDPVIGQYSWYRWQKLKENLLTNLQVTDQAVQLLNPELWTNFVHWVAKEMAGSEQPARAQVLLQMEALVPPGSTAPPQIAQRIVYDEFFEVKP</sequence>
<name>A0ABW7JHL5_9NOCA</name>
<keyword evidence="1" id="KW-0472">Membrane</keyword>
<dbReference type="Proteomes" id="UP001609175">
    <property type="component" value="Unassembled WGS sequence"/>
</dbReference>
<evidence type="ECO:0000313" key="3">
    <source>
        <dbReference type="Proteomes" id="UP001609175"/>
    </source>
</evidence>
<evidence type="ECO:0000256" key="1">
    <source>
        <dbReference type="SAM" id="Phobius"/>
    </source>
</evidence>
<proteinExistence type="predicted"/>
<gene>
    <name evidence="2" type="ORF">ACHIPZ_03145</name>
</gene>
<feature type="transmembrane region" description="Helical" evidence="1">
    <location>
        <begin position="21"/>
        <end position="44"/>
    </location>
</feature>
<keyword evidence="1" id="KW-0812">Transmembrane</keyword>
<protein>
    <recommendedName>
        <fullName evidence="4">Band 7 domain-containing protein</fullName>
    </recommendedName>
</protein>
<comment type="caution">
    <text evidence="2">The sequence shown here is derived from an EMBL/GenBank/DDBJ whole genome shotgun (WGS) entry which is preliminary data.</text>
</comment>